<dbReference type="PANTHER" id="PTHR11829">
    <property type="entry name" value="FORKHEAD BOX PROTEIN"/>
    <property type="match status" value="1"/>
</dbReference>
<keyword evidence="6" id="KW-0805">Transcription regulation</keyword>
<proteinExistence type="predicted"/>
<dbReference type="PRINTS" id="PR00053">
    <property type="entry name" value="FORKHEAD"/>
</dbReference>
<name>A0A8C0IXT8_CHEAB</name>
<protein>
    <recommendedName>
        <fullName evidence="10">Forkhead box protein L2</fullName>
    </recommendedName>
</protein>
<evidence type="ECO:0000256" key="9">
    <source>
        <dbReference type="ARBA" id="ARBA00023242"/>
    </source>
</evidence>
<dbReference type="InterPro" id="IPR030456">
    <property type="entry name" value="TF_fork_head_CS_2"/>
</dbReference>
<dbReference type="AlphaFoldDB" id="A0A8C0IXT8"/>
<keyword evidence="2" id="KW-1017">Isopeptide bond</keyword>
<reference evidence="14" key="2">
    <citation type="submission" date="2025-09" db="UniProtKB">
        <authorList>
            <consortium name="Ensembl"/>
        </authorList>
    </citation>
    <scope>IDENTIFICATION</scope>
</reference>
<evidence type="ECO:0000259" key="13">
    <source>
        <dbReference type="PROSITE" id="PS50039"/>
    </source>
</evidence>
<dbReference type="InterPro" id="IPR047515">
    <property type="entry name" value="FH_FOXL2"/>
</dbReference>
<evidence type="ECO:0000256" key="6">
    <source>
        <dbReference type="ARBA" id="ARBA00023015"/>
    </source>
</evidence>
<feature type="region of interest" description="Disordered" evidence="12">
    <location>
        <begin position="21"/>
        <end position="47"/>
    </location>
</feature>
<evidence type="ECO:0000313" key="15">
    <source>
        <dbReference type="Proteomes" id="UP000694404"/>
    </source>
</evidence>
<feature type="domain" description="Fork-head" evidence="13">
    <location>
        <begin position="49"/>
        <end position="143"/>
    </location>
</feature>
<evidence type="ECO:0000256" key="3">
    <source>
        <dbReference type="ARBA" id="ARBA00022553"/>
    </source>
</evidence>
<dbReference type="OMA" id="PPELPFM"/>
<dbReference type="Gene3D" id="1.10.10.10">
    <property type="entry name" value="Winged helix-like DNA-binding domain superfamily/Winged helix DNA-binding domain"/>
    <property type="match status" value="1"/>
</dbReference>
<dbReference type="InterPro" id="IPR036390">
    <property type="entry name" value="WH_DNA-bd_sf"/>
</dbReference>
<sequence>MLCKPAATRAAGTLLRGARRAGTMDGAGAGSPGPPAGDGQGAGEAAPQKPPYSYVALIAMAIRASPEQRLPLSGIYRYIVGRFPYYRLGQKGWQNSIRHNLSLNACFLKVPRERGAERKGSYWTLDPAFHDMFQPGNYRRRRRVRRPPRAPLGGPGPALACPEPPYYLPHQSPPAAYLVGSAWAPPGQAPPSCPQCTVPLSGYGPYPRLLLPGAGAYQQFSPATGGPGCAYQPPPELPFMRYWGEQERPYGALPAGIDLRFLGSRTGEGSGAPLLPAPTLSVGGSPGCVWLDNGDPSLVSAVTEEAPQAGEI</sequence>
<keyword evidence="7 11" id="KW-0238">DNA-binding</keyword>
<feature type="DNA-binding region" description="Fork-head" evidence="11">
    <location>
        <begin position="49"/>
        <end position="143"/>
    </location>
</feature>
<keyword evidence="5" id="KW-0832">Ubl conjugation</keyword>
<accession>A0A8C0IXT8</accession>
<dbReference type="GO" id="GO:0009653">
    <property type="term" value="P:anatomical structure morphogenesis"/>
    <property type="evidence" value="ECO:0007669"/>
    <property type="project" value="TreeGrafter"/>
</dbReference>
<dbReference type="SUPFAM" id="SSF46785">
    <property type="entry name" value="Winged helix' DNA-binding domain"/>
    <property type="match status" value="1"/>
</dbReference>
<evidence type="ECO:0000313" key="14">
    <source>
        <dbReference type="Ensembl" id="ENSCABP00000023946.1"/>
    </source>
</evidence>
<dbReference type="GO" id="GO:0030154">
    <property type="term" value="P:cell differentiation"/>
    <property type="evidence" value="ECO:0007669"/>
    <property type="project" value="UniProtKB-KW"/>
</dbReference>
<dbReference type="GO" id="GO:0005634">
    <property type="term" value="C:nucleus"/>
    <property type="evidence" value="ECO:0007669"/>
    <property type="project" value="UniProtKB-SubCell"/>
</dbReference>
<dbReference type="GO" id="GO:0000978">
    <property type="term" value="F:RNA polymerase II cis-regulatory region sequence-specific DNA binding"/>
    <property type="evidence" value="ECO:0007669"/>
    <property type="project" value="TreeGrafter"/>
</dbReference>
<dbReference type="InterPro" id="IPR018122">
    <property type="entry name" value="TF_fork_head_CS_1"/>
</dbReference>
<organism evidence="14 15">
    <name type="scientific">Chelonoidis abingdonii</name>
    <name type="common">Abingdon island giant tortoise</name>
    <name type="synonym">Testudo abingdonii</name>
    <dbReference type="NCBI Taxonomy" id="106734"/>
    <lineage>
        <taxon>Eukaryota</taxon>
        <taxon>Metazoa</taxon>
        <taxon>Chordata</taxon>
        <taxon>Craniata</taxon>
        <taxon>Vertebrata</taxon>
        <taxon>Euteleostomi</taxon>
        <taxon>Archelosauria</taxon>
        <taxon>Testudinata</taxon>
        <taxon>Testudines</taxon>
        <taxon>Cryptodira</taxon>
        <taxon>Durocryptodira</taxon>
        <taxon>Testudinoidea</taxon>
        <taxon>Testudinidae</taxon>
        <taxon>Chelonoidis</taxon>
    </lineage>
</organism>
<feature type="compositionally biased region" description="Gly residues" evidence="12">
    <location>
        <begin position="25"/>
        <end position="42"/>
    </location>
</feature>
<dbReference type="InterPro" id="IPR036388">
    <property type="entry name" value="WH-like_DNA-bd_sf"/>
</dbReference>
<evidence type="ECO:0000256" key="1">
    <source>
        <dbReference type="ARBA" id="ARBA00004123"/>
    </source>
</evidence>
<dbReference type="CDD" id="cd20028">
    <property type="entry name" value="FH_FOXL2"/>
    <property type="match status" value="1"/>
</dbReference>
<dbReference type="FunFam" id="1.10.10.10:FF:001472">
    <property type="entry name" value="Forkhead domain protein 1"/>
    <property type="match status" value="1"/>
</dbReference>
<dbReference type="PANTHER" id="PTHR11829:SF411">
    <property type="entry name" value="FORKHEAD BOX PROTEIN L2"/>
    <property type="match status" value="1"/>
</dbReference>
<keyword evidence="9 11" id="KW-0539">Nucleus</keyword>
<evidence type="ECO:0000256" key="2">
    <source>
        <dbReference type="ARBA" id="ARBA00022499"/>
    </source>
</evidence>
<evidence type="ECO:0000256" key="4">
    <source>
        <dbReference type="ARBA" id="ARBA00022782"/>
    </source>
</evidence>
<dbReference type="PROSITE" id="PS00658">
    <property type="entry name" value="FORK_HEAD_2"/>
    <property type="match status" value="1"/>
</dbReference>
<evidence type="ECO:0000256" key="5">
    <source>
        <dbReference type="ARBA" id="ARBA00022843"/>
    </source>
</evidence>
<dbReference type="PROSITE" id="PS00657">
    <property type="entry name" value="FORK_HEAD_1"/>
    <property type="match status" value="1"/>
</dbReference>
<evidence type="ECO:0000256" key="10">
    <source>
        <dbReference type="ARBA" id="ARBA00034872"/>
    </source>
</evidence>
<dbReference type="Pfam" id="PF00250">
    <property type="entry name" value="Forkhead"/>
    <property type="match status" value="1"/>
</dbReference>
<evidence type="ECO:0000256" key="8">
    <source>
        <dbReference type="ARBA" id="ARBA00023163"/>
    </source>
</evidence>
<dbReference type="Proteomes" id="UP000694404">
    <property type="component" value="Unplaced"/>
</dbReference>
<keyword evidence="4" id="KW-0221">Differentiation</keyword>
<dbReference type="SMART" id="SM00339">
    <property type="entry name" value="FH"/>
    <property type="match status" value="1"/>
</dbReference>
<keyword evidence="8" id="KW-0804">Transcription</keyword>
<dbReference type="GeneTree" id="ENSGT00940000162251"/>
<evidence type="ECO:0000256" key="7">
    <source>
        <dbReference type="ARBA" id="ARBA00023125"/>
    </source>
</evidence>
<comment type="subcellular location">
    <subcellularLocation>
        <location evidence="1 11">Nucleus</location>
    </subcellularLocation>
</comment>
<evidence type="ECO:0000256" key="12">
    <source>
        <dbReference type="SAM" id="MobiDB-lite"/>
    </source>
</evidence>
<dbReference type="InterPro" id="IPR050211">
    <property type="entry name" value="FOX_domain-containing"/>
</dbReference>
<dbReference type="Ensembl" id="ENSCABT00000026234.1">
    <property type="protein sequence ID" value="ENSCABP00000023946.1"/>
    <property type="gene ID" value="ENSCABG00000017630.1"/>
</dbReference>
<keyword evidence="3" id="KW-0597">Phosphoprotein</keyword>
<dbReference type="InterPro" id="IPR001766">
    <property type="entry name" value="Fork_head_dom"/>
</dbReference>
<reference evidence="14" key="1">
    <citation type="submission" date="2025-08" db="UniProtKB">
        <authorList>
            <consortium name="Ensembl"/>
        </authorList>
    </citation>
    <scope>IDENTIFICATION</scope>
</reference>
<dbReference type="GO" id="GO:0000981">
    <property type="term" value="F:DNA-binding transcription factor activity, RNA polymerase II-specific"/>
    <property type="evidence" value="ECO:0007669"/>
    <property type="project" value="TreeGrafter"/>
</dbReference>
<evidence type="ECO:0000256" key="11">
    <source>
        <dbReference type="PROSITE-ProRule" id="PRU00089"/>
    </source>
</evidence>
<keyword evidence="15" id="KW-1185">Reference proteome</keyword>
<dbReference type="PROSITE" id="PS50039">
    <property type="entry name" value="FORK_HEAD_3"/>
    <property type="match status" value="1"/>
</dbReference>